<evidence type="ECO:0000313" key="5">
    <source>
        <dbReference type="EMBL" id="QWG10034.1"/>
    </source>
</evidence>
<accession>A0ABX8H340</accession>
<keyword evidence="3" id="KW-0472">Membrane</keyword>
<dbReference type="PANTHER" id="PTHR30576">
    <property type="entry name" value="COLANIC BIOSYNTHESIS UDP-GLUCOSE LIPID CARRIER TRANSFERASE"/>
    <property type="match status" value="1"/>
</dbReference>
<dbReference type="Gene3D" id="3.40.50.2300">
    <property type="match status" value="1"/>
</dbReference>
<evidence type="ECO:0000256" key="1">
    <source>
        <dbReference type="ARBA" id="ARBA00006464"/>
    </source>
</evidence>
<dbReference type="GO" id="GO:0016740">
    <property type="term" value="F:transferase activity"/>
    <property type="evidence" value="ECO:0007669"/>
    <property type="project" value="UniProtKB-KW"/>
</dbReference>
<dbReference type="PROSITE" id="PS50110">
    <property type="entry name" value="RESPONSE_REGULATORY"/>
    <property type="match status" value="1"/>
</dbReference>
<dbReference type="PANTHER" id="PTHR30576:SF0">
    <property type="entry name" value="UNDECAPRENYL-PHOSPHATE N-ACETYLGALACTOSAMINYL 1-PHOSPHATE TRANSFERASE-RELATED"/>
    <property type="match status" value="1"/>
</dbReference>
<name>A0ABX8H340_9BACT</name>
<dbReference type="Proteomes" id="UP000682802">
    <property type="component" value="Chromosome 2"/>
</dbReference>
<dbReference type="InterPro" id="IPR003362">
    <property type="entry name" value="Bact_transf"/>
</dbReference>
<protein>
    <submittedName>
        <fullName evidence="5">Sugar transferase</fullName>
    </submittedName>
</protein>
<dbReference type="SMART" id="SM00448">
    <property type="entry name" value="REC"/>
    <property type="match status" value="1"/>
</dbReference>
<proteinExistence type="inferred from homology"/>
<keyword evidence="3" id="KW-1133">Transmembrane helix</keyword>
<dbReference type="InterPro" id="IPR011006">
    <property type="entry name" value="CheY-like_superfamily"/>
</dbReference>
<reference evidence="5 6" key="1">
    <citation type="submission" date="2021-05" db="EMBL/GenBank/DDBJ databases">
        <title>Comparative genomic studies on the polysaccharide-degrading batcterial strains of the Flammeovirga genus.</title>
        <authorList>
            <person name="Zewei F."/>
            <person name="Zheng Z."/>
            <person name="Yu L."/>
            <person name="Ruyue G."/>
            <person name="Yanhong M."/>
            <person name="Yuanyuan C."/>
            <person name="Jingyan G."/>
            <person name="Wenjun H."/>
        </authorList>
    </citation>
    <scope>NUCLEOTIDE SEQUENCE [LARGE SCALE GENOMIC DNA]</scope>
    <source>
        <strain evidence="5 6">YS10</strain>
    </source>
</reference>
<keyword evidence="6" id="KW-1185">Reference proteome</keyword>
<feature type="modified residue" description="4-aspartylphosphate" evidence="2">
    <location>
        <position position="52"/>
    </location>
</feature>
<evidence type="ECO:0000256" key="3">
    <source>
        <dbReference type="SAM" id="Phobius"/>
    </source>
</evidence>
<dbReference type="Pfam" id="PF02397">
    <property type="entry name" value="Bac_transf"/>
    <property type="match status" value="1"/>
</dbReference>
<dbReference type="SUPFAM" id="SSF52172">
    <property type="entry name" value="CheY-like"/>
    <property type="match status" value="1"/>
</dbReference>
<organism evidence="5 6">
    <name type="scientific">Flammeovirga kamogawensis</name>
    <dbReference type="NCBI Taxonomy" id="373891"/>
    <lineage>
        <taxon>Bacteria</taxon>
        <taxon>Pseudomonadati</taxon>
        <taxon>Bacteroidota</taxon>
        <taxon>Cytophagia</taxon>
        <taxon>Cytophagales</taxon>
        <taxon>Flammeovirgaceae</taxon>
        <taxon>Flammeovirga</taxon>
    </lineage>
</organism>
<dbReference type="CDD" id="cd00156">
    <property type="entry name" value="REC"/>
    <property type="match status" value="1"/>
</dbReference>
<feature type="transmembrane region" description="Helical" evidence="3">
    <location>
        <begin position="160"/>
        <end position="184"/>
    </location>
</feature>
<dbReference type="EMBL" id="CP076129">
    <property type="protein sequence ID" value="QWG10034.1"/>
    <property type="molecule type" value="Genomic_DNA"/>
</dbReference>
<comment type="similarity">
    <text evidence="1">Belongs to the bacterial sugar transferase family.</text>
</comment>
<sequence length="388" mass="44820">MKINILLLDDDQFMQNFVSNLLSKDYIVHTFGTIREAKAFLKIQAVNLIITDLNLINESGIDFINYLNDDIKFKNIPIITLSGEDTSSIKVKVLELGVDDYIVKPFSPSELITRVNNTIKKYQKFFVQPFHVNTKTEEVKLSQPEINNKIPKSYKTSKRVFDIVGSFLLIVMLTPLFIIIGLAIRLESKGPIFYISKRIGQQYSPIPFLKFRSMKLNADHLVDELKADNKYNEALNKHQEKIFNKHYKHGDKGYSICEKELKLSKESSTFFKLENDPRVTKVGAFIRKTSLDELPQLFNVLLGHMSLVGNRPLPVYEAEMLTKDYSIARFNSPAGITGLWQVSKSEQPFMTEKQRIDLDIEYAQKRTFRLDLNLLYRTFPAMIQKEEA</sequence>
<feature type="domain" description="Response regulatory" evidence="4">
    <location>
        <begin position="4"/>
        <end position="119"/>
    </location>
</feature>
<dbReference type="InterPro" id="IPR001789">
    <property type="entry name" value="Sig_transdc_resp-reg_receiver"/>
</dbReference>
<dbReference type="RefSeq" id="WP_144076687.1">
    <property type="nucleotide sequence ID" value="NZ_CP076129.1"/>
</dbReference>
<dbReference type="Pfam" id="PF00072">
    <property type="entry name" value="Response_reg"/>
    <property type="match status" value="1"/>
</dbReference>
<keyword evidence="5" id="KW-0808">Transferase</keyword>
<keyword evidence="3" id="KW-0812">Transmembrane</keyword>
<evidence type="ECO:0000256" key="2">
    <source>
        <dbReference type="PROSITE-ProRule" id="PRU00169"/>
    </source>
</evidence>
<evidence type="ECO:0000259" key="4">
    <source>
        <dbReference type="PROSITE" id="PS50110"/>
    </source>
</evidence>
<gene>
    <name evidence="5" type="ORF">KM029_20340</name>
</gene>
<evidence type="ECO:0000313" key="6">
    <source>
        <dbReference type="Proteomes" id="UP000682802"/>
    </source>
</evidence>
<keyword evidence="2" id="KW-0597">Phosphoprotein</keyword>